<dbReference type="OrthoDB" id="550575at2759"/>
<feature type="compositionally biased region" description="Polar residues" evidence="1">
    <location>
        <begin position="1"/>
        <end position="11"/>
    </location>
</feature>
<protein>
    <recommendedName>
        <fullName evidence="2">F-box domain-containing protein</fullName>
    </recommendedName>
</protein>
<dbReference type="SMART" id="SM00367">
    <property type="entry name" value="LRR_CC"/>
    <property type="match status" value="4"/>
</dbReference>
<evidence type="ECO:0000313" key="4">
    <source>
        <dbReference type="Proteomes" id="UP000011083"/>
    </source>
</evidence>
<organism evidence="3 4">
    <name type="scientific">Acanthamoeba castellanii (strain ATCC 30010 / Neff)</name>
    <dbReference type="NCBI Taxonomy" id="1257118"/>
    <lineage>
        <taxon>Eukaryota</taxon>
        <taxon>Amoebozoa</taxon>
        <taxon>Discosea</taxon>
        <taxon>Longamoebia</taxon>
        <taxon>Centramoebida</taxon>
        <taxon>Acanthamoebidae</taxon>
        <taxon>Acanthamoeba</taxon>
    </lineage>
</organism>
<evidence type="ECO:0000256" key="1">
    <source>
        <dbReference type="SAM" id="MobiDB-lite"/>
    </source>
</evidence>
<feature type="compositionally biased region" description="Basic and acidic residues" evidence="1">
    <location>
        <begin position="13"/>
        <end position="23"/>
    </location>
</feature>
<dbReference type="GO" id="GO:0031146">
    <property type="term" value="P:SCF-dependent proteasomal ubiquitin-dependent protein catabolic process"/>
    <property type="evidence" value="ECO:0007669"/>
    <property type="project" value="TreeGrafter"/>
</dbReference>
<feature type="compositionally biased region" description="Acidic residues" evidence="1">
    <location>
        <begin position="181"/>
        <end position="200"/>
    </location>
</feature>
<feature type="region of interest" description="Disordered" evidence="1">
    <location>
        <begin position="180"/>
        <end position="202"/>
    </location>
</feature>
<feature type="domain" description="F-box" evidence="2">
    <location>
        <begin position="69"/>
        <end position="107"/>
    </location>
</feature>
<dbReference type="RefSeq" id="XP_004356791.1">
    <property type="nucleotide sequence ID" value="XM_004356738.1"/>
</dbReference>
<dbReference type="InterPro" id="IPR036047">
    <property type="entry name" value="F-box-like_dom_sf"/>
</dbReference>
<dbReference type="Pfam" id="PF12937">
    <property type="entry name" value="F-box-like"/>
    <property type="match status" value="1"/>
</dbReference>
<evidence type="ECO:0000313" key="3">
    <source>
        <dbReference type="EMBL" id="ELR24891.1"/>
    </source>
</evidence>
<dbReference type="SUPFAM" id="SSF52047">
    <property type="entry name" value="RNI-like"/>
    <property type="match status" value="1"/>
</dbReference>
<dbReference type="Pfam" id="PF13516">
    <property type="entry name" value="LRR_6"/>
    <property type="match status" value="1"/>
</dbReference>
<dbReference type="KEGG" id="acan:ACA1_175660"/>
<dbReference type="GeneID" id="14925923"/>
<dbReference type="InterPro" id="IPR001810">
    <property type="entry name" value="F-box_dom"/>
</dbReference>
<dbReference type="Proteomes" id="UP000011083">
    <property type="component" value="Unassembled WGS sequence"/>
</dbReference>
<dbReference type="Gene3D" id="3.80.10.10">
    <property type="entry name" value="Ribonuclease Inhibitor"/>
    <property type="match status" value="2"/>
</dbReference>
<sequence>MKRASPSSGGNQRKKDSPQQEKGGKRKRPIKRPRASAAPAPLRFPSIAGVTFDKTQRRWGPAKSNHDLLELPPEVWSLVFARLRHDPAALVRASHVSRAWRSLALGELRRWTFAADGEGRPAGLESQLQFLRELCPRVEAIHVRHDGFDMADLHHLLNGLPRVHTLHLVVSPLTLAKLINDDSDDGSDDDGEGDDDETEETMVPGSIRSLELTFVNLLPTSRLERLWRRLPRRLDALRLNGLRSPPDRLFGRLRELTKLHMKSCFAVDDAVMPRLPRSLTNLSVQGARVTDRGVTALTTTLPNLKKLDLSRCVNVTQESIGQLPQGLETLKLAFCQHIRDDALRKLPPGLRKLNCWGCGNITNAGVRALPAGLEELTLSFCKVDDEGIAQLPRGLKRIVIQYCFRVTLKGLEENLPARVRSVHMGSRDSTGDLSAYPRLSRLLTDHPLPFLS</sequence>
<feature type="compositionally biased region" description="Basic residues" evidence="1">
    <location>
        <begin position="24"/>
        <end position="34"/>
    </location>
</feature>
<gene>
    <name evidence="3" type="ORF">ACA1_175660</name>
</gene>
<dbReference type="Gene3D" id="1.20.1280.50">
    <property type="match status" value="1"/>
</dbReference>
<dbReference type="EMBL" id="KB007811">
    <property type="protein sequence ID" value="ELR24891.1"/>
    <property type="molecule type" value="Genomic_DNA"/>
</dbReference>
<accession>L8HKF7</accession>
<proteinExistence type="predicted"/>
<reference evidence="3 4" key="1">
    <citation type="journal article" date="2013" name="Genome Biol.">
        <title>Genome of Acanthamoeba castellanii highlights extensive lateral gene transfer and early evolution of tyrosine kinase signaling.</title>
        <authorList>
            <person name="Clarke M."/>
            <person name="Lohan A.J."/>
            <person name="Liu B."/>
            <person name="Lagkouvardos I."/>
            <person name="Roy S."/>
            <person name="Zafar N."/>
            <person name="Bertelli C."/>
            <person name="Schilde C."/>
            <person name="Kianianmomeni A."/>
            <person name="Burglin T.R."/>
            <person name="Frech C."/>
            <person name="Turcotte B."/>
            <person name="Kopec K.O."/>
            <person name="Synnott J.M."/>
            <person name="Choo C."/>
            <person name="Paponov I."/>
            <person name="Finkler A."/>
            <person name="Soon Heng Tan C."/>
            <person name="Hutchins A.P."/>
            <person name="Weinmeier T."/>
            <person name="Rattei T."/>
            <person name="Chu J.S."/>
            <person name="Gimenez G."/>
            <person name="Irimia M."/>
            <person name="Rigden D.J."/>
            <person name="Fitzpatrick D.A."/>
            <person name="Lorenzo-Morales J."/>
            <person name="Bateman A."/>
            <person name="Chiu C.H."/>
            <person name="Tang P."/>
            <person name="Hegemann P."/>
            <person name="Fromm H."/>
            <person name="Raoult D."/>
            <person name="Greub G."/>
            <person name="Miranda-Saavedra D."/>
            <person name="Chen N."/>
            <person name="Nash P."/>
            <person name="Ginger M.L."/>
            <person name="Horn M."/>
            <person name="Schaap P."/>
            <person name="Caler L."/>
            <person name="Loftus B."/>
        </authorList>
    </citation>
    <scope>NUCLEOTIDE SEQUENCE [LARGE SCALE GENOMIC DNA]</scope>
    <source>
        <strain evidence="3 4">Neff</strain>
    </source>
</reference>
<feature type="region of interest" description="Disordered" evidence="1">
    <location>
        <begin position="1"/>
        <end position="40"/>
    </location>
</feature>
<keyword evidence="4" id="KW-1185">Reference proteome</keyword>
<dbReference type="PANTHER" id="PTHR13318">
    <property type="entry name" value="PARTNER OF PAIRED, ISOFORM B-RELATED"/>
    <property type="match status" value="1"/>
</dbReference>
<dbReference type="SUPFAM" id="SSF81383">
    <property type="entry name" value="F-box domain"/>
    <property type="match status" value="1"/>
</dbReference>
<evidence type="ECO:0000259" key="2">
    <source>
        <dbReference type="Pfam" id="PF12937"/>
    </source>
</evidence>
<dbReference type="STRING" id="1257118.L8HKF7"/>
<dbReference type="VEuPathDB" id="AmoebaDB:ACA1_175660"/>
<dbReference type="InterPro" id="IPR001611">
    <property type="entry name" value="Leu-rich_rpt"/>
</dbReference>
<dbReference type="GO" id="GO:0019005">
    <property type="term" value="C:SCF ubiquitin ligase complex"/>
    <property type="evidence" value="ECO:0007669"/>
    <property type="project" value="TreeGrafter"/>
</dbReference>
<dbReference type="AlphaFoldDB" id="L8HKF7"/>
<dbReference type="CDD" id="cd09917">
    <property type="entry name" value="F-box_SF"/>
    <property type="match status" value="1"/>
</dbReference>
<name>L8HKF7_ACACF</name>
<dbReference type="InterPro" id="IPR032675">
    <property type="entry name" value="LRR_dom_sf"/>
</dbReference>
<dbReference type="InterPro" id="IPR006553">
    <property type="entry name" value="Leu-rich_rpt_Cys-con_subtyp"/>
</dbReference>